<sequence length="753" mass="81743">MDLNHLMDQNLLAAFSRQKTSNSLLLDCMMIKRLVTTMLITCVTVSLAFADLTYQPPAKIYVLVGQSNMQGKGAVEGDQSNSLRYLVQHDPNQEYQFLVDPKGNWRSRQDVWIHYDSGPGNLRFGKLKPGYGSHGGVIGPELGFGHVIGESYEGKALLIKACWGGKSLGHNFLPPSVGQYPPPNQPADPGFYYHQILRIVDDVTRNIETYFPDYQGQGIEIAGLCYHQGWNDQYGGLDARYEQNLAAFIHDIRSAEHGLGIPDLPVVIATSGMIENDSPIKRGQLAMGDPAKYPQFAGNVGVVNTDKPYGTEALGFKFYTESSPDKVGYHWNNHAHSYLNIGRAMATEMQTLSKPKLPSRLRAVGTAQGVRLTWQVGRQSPATIKLLRNGQPLAANLPASLTTVTDARATPGKNTYQLLFDMPSDGLQTLSVTSDTSVGKLQAYRSSTGVQLNWDACGKYDGFQIRRDGQVIANQLAGDLRSYLDKQAPEQGNVQYIVTPTTGSSTPASLSVQLGPADPGGALLYEPFDYPADADQPRSLLGLGGAAGTKGEYDYLSDQKLERAPAAIGGGLSFGALPVTGNRGSSHRWSPGCAIELDDSLREAGLLADGATLWISFVFRLTKDIEHRQGGGTVLLSTDDLRQAVGLMADNREFRTVVVVDGKPKGVRITSSRLETPTLVVGKIVWGKDGSDDTFVPYTPGHDLQIPEKHGRPAAPFNIDQSKLNRLVLKGEGQYDEIRVGTSYQSVVGGKAN</sequence>
<dbReference type="PANTHER" id="PTHR31988">
    <property type="entry name" value="ESTERASE, PUTATIVE (DUF303)-RELATED"/>
    <property type="match status" value="1"/>
</dbReference>
<dbReference type="Proteomes" id="UP000315003">
    <property type="component" value="Chromosome"/>
</dbReference>
<dbReference type="Gene3D" id="3.40.50.1110">
    <property type="entry name" value="SGNH hydrolase"/>
    <property type="match status" value="1"/>
</dbReference>
<dbReference type="EMBL" id="CP036272">
    <property type="protein sequence ID" value="QDT60975.1"/>
    <property type="molecule type" value="Genomic_DNA"/>
</dbReference>
<dbReference type="GO" id="GO:0016788">
    <property type="term" value="F:hydrolase activity, acting on ester bonds"/>
    <property type="evidence" value="ECO:0007669"/>
    <property type="project" value="UniProtKB-ARBA"/>
</dbReference>
<dbReference type="AlphaFoldDB" id="A0A517SXV8"/>
<dbReference type="OrthoDB" id="209830at2"/>
<dbReference type="InterPro" id="IPR052940">
    <property type="entry name" value="Carb_Esterase_6"/>
</dbReference>
<dbReference type="Pfam" id="PF03629">
    <property type="entry name" value="SASA"/>
    <property type="match status" value="1"/>
</dbReference>
<evidence type="ECO:0000256" key="1">
    <source>
        <dbReference type="ARBA" id="ARBA00022801"/>
    </source>
</evidence>
<name>A0A517SXV8_9BACT</name>
<reference evidence="3 4" key="1">
    <citation type="submission" date="2019-02" db="EMBL/GenBank/DDBJ databases">
        <title>Deep-cultivation of Planctomycetes and their phenomic and genomic characterization uncovers novel biology.</title>
        <authorList>
            <person name="Wiegand S."/>
            <person name="Jogler M."/>
            <person name="Boedeker C."/>
            <person name="Pinto D."/>
            <person name="Vollmers J."/>
            <person name="Rivas-Marin E."/>
            <person name="Kohn T."/>
            <person name="Peeters S.H."/>
            <person name="Heuer A."/>
            <person name="Rast P."/>
            <person name="Oberbeckmann S."/>
            <person name="Bunk B."/>
            <person name="Jeske O."/>
            <person name="Meyerdierks A."/>
            <person name="Storesund J.E."/>
            <person name="Kallscheuer N."/>
            <person name="Luecker S."/>
            <person name="Lage O.M."/>
            <person name="Pohl T."/>
            <person name="Merkel B.J."/>
            <person name="Hornburger P."/>
            <person name="Mueller R.-W."/>
            <person name="Bruemmer F."/>
            <person name="Labrenz M."/>
            <person name="Spormann A.M."/>
            <person name="Op den Camp H."/>
            <person name="Overmann J."/>
            <person name="Amann R."/>
            <person name="Jetten M.S.M."/>
            <person name="Mascher T."/>
            <person name="Medema M.H."/>
            <person name="Devos D.P."/>
            <person name="Kaster A.-K."/>
            <person name="Ovreas L."/>
            <person name="Rohde M."/>
            <person name="Galperin M.Y."/>
            <person name="Jogler C."/>
        </authorList>
    </citation>
    <scope>NUCLEOTIDE SEQUENCE [LARGE SCALE GENOMIC DNA]</scope>
    <source>
        <strain evidence="3 4">SV_7m_r</strain>
    </source>
</reference>
<dbReference type="PANTHER" id="PTHR31988:SF19">
    <property type="entry name" value="9-O-ACETYL-N-ACETYLNEURAMINIC ACID DEACETYLASE-RELATED"/>
    <property type="match status" value="1"/>
</dbReference>
<dbReference type="InterPro" id="IPR036514">
    <property type="entry name" value="SGNH_hydro_sf"/>
</dbReference>
<dbReference type="SUPFAM" id="SSF52266">
    <property type="entry name" value="SGNH hydrolase"/>
    <property type="match status" value="1"/>
</dbReference>
<evidence type="ECO:0000259" key="2">
    <source>
        <dbReference type="Pfam" id="PF03629"/>
    </source>
</evidence>
<proteinExistence type="predicted"/>
<feature type="domain" description="Sialate O-acetylesterase" evidence="2">
    <location>
        <begin position="58"/>
        <end position="272"/>
    </location>
</feature>
<accession>A0A517SXV8</accession>
<evidence type="ECO:0000313" key="3">
    <source>
        <dbReference type="EMBL" id="QDT60975.1"/>
    </source>
</evidence>
<dbReference type="InterPro" id="IPR005181">
    <property type="entry name" value="SASA"/>
</dbReference>
<keyword evidence="4" id="KW-1185">Reference proteome</keyword>
<organism evidence="3 4">
    <name type="scientific">Stieleria bergensis</name>
    <dbReference type="NCBI Taxonomy" id="2528025"/>
    <lineage>
        <taxon>Bacteria</taxon>
        <taxon>Pseudomonadati</taxon>
        <taxon>Planctomycetota</taxon>
        <taxon>Planctomycetia</taxon>
        <taxon>Pirellulales</taxon>
        <taxon>Pirellulaceae</taxon>
        <taxon>Stieleria</taxon>
    </lineage>
</organism>
<keyword evidence="1" id="KW-0378">Hydrolase</keyword>
<evidence type="ECO:0000313" key="4">
    <source>
        <dbReference type="Proteomes" id="UP000315003"/>
    </source>
</evidence>
<protein>
    <recommendedName>
        <fullName evidence="2">Sialate O-acetylesterase domain-containing protein</fullName>
    </recommendedName>
</protein>
<gene>
    <name evidence="3" type="ORF">SV7mr_35050</name>
</gene>